<sequence>MDVKSENQSSVRLSPARLIPQHSVKPLRQDSTCSNLKAPLSFKHRGPEDSEV</sequence>
<accession>A0A061QYE5</accession>
<name>A0A061QYE5_9CHLO</name>
<feature type="compositionally biased region" description="Polar residues" evidence="1">
    <location>
        <begin position="1"/>
        <end position="12"/>
    </location>
</feature>
<proteinExistence type="predicted"/>
<reference evidence="2" key="1">
    <citation type="submission" date="2014-05" db="EMBL/GenBank/DDBJ databases">
        <title>The transcriptome of the halophilic microalga Tetraselmis sp. GSL018 isolated from the Great Salt Lake, Utah.</title>
        <authorList>
            <person name="Jinkerson R.E."/>
            <person name="D'Adamo S."/>
            <person name="Posewitz M.C."/>
        </authorList>
    </citation>
    <scope>NUCLEOTIDE SEQUENCE</scope>
    <source>
        <strain evidence="2">GSL018</strain>
    </source>
</reference>
<dbReference type="EMBL" id="GBEZ01023559">
    <property type="protein sequence ID" value="JAC63336.1"/>
    <property type="molecule type" value="Transcribed_RNA"/>
</dbReference>
<feature type="non-terminal residue" evidence="2">
    <location>
        <position position="52"/>
    </location>
</feature>
<dbReference type="AlphaFoldDB" id="A0A061QYE5"/>
<gene>
    <name evidence="2" type="ORF">TSPGSL018_20918</name>
</gene>
<organism evidence="2">
    <name type="scientific">Tetraselmis sp. GSL018</name>
    <dbReference type="NCBI Taxonomy" id="582737"/>
    <lineage>
        <taxon>Eukaryota</taxon>
        <taxon>Viridiplantae</taxon>
        <taxon>Chlorophyta</taxon>
        <taxon>core chlorophytes</taxon>
        <taxon>Chlorodendrophyceae</taxon>
        <taxon>Chlorodendrales</taxon>
        <taxon>Chlorodendraceae</taxon>
        <taxon>Tetraselmis</taxon>
    </lineage>
</organism>
<feature type="region of interest" description="Disordered" evidence="1">
    <location>
        <begin position="1"/>
        <end position="52"/>
    </location>
</feature>
<evidence type="ECO:0000256" key="1">
    <source>
        <dbReference type="SAM" id="MobiDB-lite"/>
    </source>
</evidence>
<evidence type="ECO:0000313" key="2">
    <source>
        <dbReference type="EMBL" id="JAC63336.1"/>
    </source>
</evidence>
<protein>
    <submittedName>
        <fullName evidence="2">Uncharacterized protein</fullName>
    </submittedName>
</protein>